<feature type="domain" description="Nucleoside diphosphate kinase-like" evidence="16">
    <location>
        <begin position="3"/>
        <end position="143"/>
    </location>
</feature>
<dbReference type="CDD" id="cd04413">
    <property type="entry name" value="NDPk_I"/>
    <property type="match status" value="1"/>
</dbReference>
<accession>A0A858RCL2</accession>
<evidence type="ECO:0000256" key="15">
    <source>
        <dbReference type="RuleBase" id="RU004013"/>
    </source>
</evidence>
<dbReference type="Gene3D" id="3.30.70.141">
    <property type="entry name" value="Nucleoside diphosphate kinase-like domain"/>
    <property type="match status" value="1"/>
</dbReference>
<dbReference type="PANTHER" id="PTHR11349">
    <property type="entry name" value="NUCLEOSIDE DIPHOSPHATE KINASE"/>
    <property type="match status" value="1"/>
</dbReference>
<dbReference type="RefSeq" id="WP_169452997.1">
    <property type="nucleotide sequence ID" value="NZ_CP051774.1"/>
</dbReference>
<evidence type="ECO:0000313" key="18">
    <source>
        <dbReference type="Proteomes" id="UP000501812"/>
    </source>
</evidence>
<dbReference type="InterPro" id="IPR023005">
    <property type="entry name" value="Nucleoside_diP_kinase_AS"/>
</dbReference>
<organism evidence="17 18">
    <name type="scientific">Luteolibacter luteus</name>
    <dbReference type="NCBI Taxonomy" id="2728835"/>
    <lineage>
        <taxon>Bacteria</taxon>
        <taxon>Pseudomonadati</taxon>
        <taxon>Verrucomicrobiota</taxon>
        <taxon>Verrucomicrobiia</taxon>
        <taxon>Verrucomicrobiales</taxon>
        <taxon>Verrucomicrobiaceae</taxon>
        <taxon>Luteolibacter</taxon>
    </lineage>
</organism>
<evidence type="ECO:0000256" key="13">
    <source>
        <dbReference type="PROSITE-ProRule" id="PRU00706"/>
    </source>
</evidence>
<dbReference type="EC" id="2.7.4.6" evidence="3 15"/>
<evidence type="ECO:0000256" key="14">
    <source>
        <dbReference type="RuleBase" id="RU004011"/>
    </source>
</evidence>
<evidence type="ECO:0000256" key="12">
    <source>
        <dbReference type="ARBA" id="ARBA00023080"/>
    </source>
</evidence>
<evidence type="ECO:0000256" key="3">
    <source>
        <dbReference type="ARBA" id="ARBA00012966"/>
    </source>
</evidence>
<dbReference type="KEGG" id="luo:HHL09_02935"/>
<evidence type="ECO:0000259" key="16">
    <source>
        <dbReference type="SMART" id="SM00562"/>
    </source>
</evidence>
<feature type="binding site" evidence="13">
    <location>
        <position position="118"/>
    </location>
    <ligand>
        <name>ATP</name>
        <dbReference type="ChEBI" id="CHEBI:30616"/>
    </ligand>
</feature>
<dbReference type="Pfam" id="PF00334">
    <property type="entry name" value="NDK"/>
    <property type="match status" value="1"/>
</dbReference>
<keyword evidence="11" id="KW-0460">Magnesium</keyword>
<keyword evidence="5" id="KW-0597">Phosphoprotein</keyword>
<evidence type="ECO:0000256" key="6">
    <source>
        <dbReference type="ARBA" id="ARBA00022679"/>
    </source>
</evidence>
<comment type="similarity">
    <text evidence="2 13 14">Belongs to the NDK family.</text>
</comment>
<dbReference type="GO" id="GO:0006241">
    <property type="term" value="P:CTP biosynthetic process"/>
    <property type="evidence" value="ECO:0007669"/>
    <property type="project" value="InterPro"/>
</dbReference>
<comment type="catalytic activity">
    <reaction evidence="15">
        <text>a 2'-deoxyribonucleoside 5'-diphosphate + ATP = a 2'-deoxyribonucleoside 5'-triphosphate + ADP</text>
        <dbReference type="Rhea" id="RHEA:44640"/>
        <dbReference type="ChEBI" id="CHEBI:30616"/>
        <dbReference type="ChEBI" id="CHEBI:61560"/>
        <dbReference type="ChEBI" id="CHEBI:73316"/>
        <dbReference type="ChEBI" id="CHEBI:456216"/>
        <dbReference type="EC" id="2.7.4.6"/>
    </reaction>
</comment>
<dbReference type="GO" id="GO:0004550">
    <property type="term" value="F:nucleoside diphosphate kinase activity"/>
    <property type="evidence" value="ECO:0007669"/>
    <property type="project" value="UniProtKB-EC"/>
</dbReference>
<evidence type="ECO:0000256" key="4">
    <source>
        <dbReference type="ARBA" id="ARBA00017632"/>
    </source>
</evidence>
<feature type="binding site" evidence="13">
    <location>
        <position position="11"/>
    </location>
    <ligand>
        <name>ATP</name>
        <dbReference type="ChEBI" id="CHEBI:30616"/>
    </ligand>
</feature>
<feature type="binding site" evidence="13">
    <location>
        <position position="93"/>
    </location>
    <ligand>
        <name>ATP</name>
        <dbReference type="ChEBI" id="CHEBI:30616"/>
    </ligand>
</feature>
<dbReference type="EMBL" id="CP051774">
    <property type="protein sequence ID" value="QJE94776.1"/>
    <property type="molecule type" value="Genomic_DNA"/>
</dbReference>
<keyword evidence="10 15" id="KW-0067">ATP-binding</keyword>
<name>A0A858RCL2_9BACT</name>
<feature type="binding site" evidence="13">
    <location>
        <position position="87"/>
    </location>
    <ligand>
        <name>ATP</name>
        <dbReference type="ChEBI" id="CHEBI:30616"/>
    </ligand>
</feature>
<dbReference type="PROSITE" id="PS51374">
    <property type="entry name" value="NDPK_LIKE"/>
    <property type="match status" value="1"/>
</dbReference>
<evidence type="ECO:0000256" key="10">
    <source>
        <dbReference type="ARBA" id="ARBA00022840"/>
    </source>
</evidence>
<proteinExistence type="inferred from homology"/>
<evidence type="ECO:0000256" key="11">
    <source>
        <dbReference type="ARBA" id="ARBA00022842"/>
    </source>
</evidence>
<dbReference type="InterPro" id="IPR036850">
    <property type="entry name" value="NDK-like_dom_sf"/>
</dbReference>
<dbReference type="GO" id="GO:0046872">
    <property type="term" value="F:metal ion binding"/>
    <property type="evidence" value="ECO:0007669"/>
    <property type="project" value="UniProtKB-KW"/>
</dbReference>
<evidence type="ECO:0000256" key="9">
    <source>
        <dbReference type="ARBA" id="ARBA00022777"/>
    </source>
</evidence>
<feature type="binding site" evidence="13">
    <location>
        <position position="59"/>
    </location>
    <ligand>
        <name>ATP</name>
        <dbReference type="ChEBI" id="CHEBI:30616"/>
    </ligand>
</feature>
<keyword evidence="9 15" id="KW-0418">Kinase</keyword>
<keyword evidence="8 15" id="KW-0547">Nucleotide-binding</keyword>
<gene>
    <name evidence="17" type="primary">ndk</name>
    <name evidence="17" type="ORF">HHL09_02935</name>
</gene>
<evidence type="ECO:0000313" key="17">
    <source>
        <dbReference type="EMBL" id="QJE94776.1"/>
    </source>
</evidence>
<sequence>MALETTLILFKPDAVSKGLVGTVLNRFEKEGFKIRGMKMLYLSDELLADHYSHIADKPFFPSVRDFMQESPVVALALEGEDVIARVRDLLGPTDSKAAAAGTIRGDFGDKEGDAKMRNVCHASDGVEAAAAEIKRFFKEGEVF</sequence>
<evidence type="ECO:0000256" key="8">
    <source>
        <dbReference type="ARBA" id="ARBA00022741"/>
    </source>
</evidence>
<feature type="active site" description="Pros-phosphohistidine intermediate" evidence="13">
    <location>
        <position position="121"/>
    </location>
</feature>
<dbReference type="SUPFAM" id="SSF54919">
    <property type="entry name" value="Nucleoside diphosphate kinase, NDK"/>
    <property type="match status" value="1"/>
</dbReference>
<keyword evidence="12" id="KW-0546">Nucleotide metabolism</keyword>
<evidence type="ECO:0000256" key="2">
    <source>
        <dbReference type="ARBA" id="ARBA00008142"/>
    </source>
</evidence>
<dbReference type="PRINTS" id="PR01243">
    <property type="entry name" value="NUCDPKINASE"/>
</dbReference>
<evidence type="ECO:0000256" key="7">
    <source>
        <dbReference type="ARBA" id="ARBA00022723"/>
    </source>
</evidence>
<dbReference type="InterPro" id="IPR001564">
    <property type="entry name" value="Nucleoside_diP_kinase"/>
</dbReference>
<keyword evidence="7" id="KW-0479">Metal-binding</keyword>
<dbReference type="PROSITE" id="PS00469">
    <property type="entry name" value="NDPK"/>
    <property type="match status" value="1"/>
</dbReference>
<reference evidence="17 18" key="1">
    <citation type="submission" date="2020-04" db="EMBL/GenBank/DDBJ databases">
        <title>Luteolibacter sp. G-1-1-1 isolated from soil.</title>
        <authorList>
            <person name="Dahal R.H."/>
        </authorList>
    </citation>
    <scope>NUCLEOTIDE SEQUENCE [LARGE SCALE GENOMIC DNA]</scope>
    <source>
        <strain evidence="17 18">G-1-1-1</strain>
    </source>
</reference>
<dbReference type="NCBIfam" id="NF001908">
    <property type="entry name" value="PRK00668.1"/>
    <property type="match status" value="1"/>
</dbReference>
<dbReference type="FunFam" id="3.30.70.141:FF:000003">
    <property type="entry name" value="Nucleoside diphosphate kinase"/>
    <property type="match status" value="1"/>
</dbReference>
<keyword evidence="6 15" id="KW-0808">Transferase</keyword>
<dbReference type="GO" id="GO:0006183">
    <property type="term" value="P:GTP biosynthetic process"/>
    <property type="evidence" value="ECO:0007669"/>
    <property type="project" value="InterPro"/>
</dbReference>
<evidence type="ECO:0000256" key="1">
    <source>
        <dbReference type="ARBA" id="ARBA00001946"/>
    </source>
</evidence>
<dbReference type="GO" id="GO:0006228">
    <property type="term" value="P:UTP biosynthetic process"/>
    <property type="evidence" value="ECO:0007669"/>
    <property type="project" value="InterPro"/>
</dbReference>
<evidence type="ECO:0000256" key="5">
    <source>
        <dbReference type="ARBA" id="ARBA00022553"/>
    </source>
</evidence>
<dbReference type="GO" id="GO:0005524">
    <property type="term" value="F:ATP binding"/>
    <property type="evidence" value="ECO:0007669"/>
    <property type="project" value="UniProtKB-KW"/>
</dbReference>
<dbReference type="AlphaFoldDB" id="A0A858RCL2"/>
<dbReference type="Proteomes" id="UP000501812">
    <property type="component" value="Chromosome"/>
</dbReference>
<protein>
    <recommendedName>
        <fullName evidence="4 15">Nucleoside diphosphate kinase</fullName>
        <ecNumber evidence="3 15">2.7.4.6</ecNumber>
    </recommendedName>
</protein>
<dbReference type="InterPro" id="IPR034907">
    <property type="entry name" value="NDK-like_dom"/>
</dbReference>
<comment type="cofactor">
    <cofactor evidence="1">
        <name>Mg(2+)</name>
        <dbReference type="ChEBI" id="CHEBI:18420"/>
    </cofactor>
</comment>
<feature type="binding site" evidence="13">
    <location>
        <position position="104"/>
    </location>
    <ligand>
        <name>ATP</name>
        <dbReference type="ChEBI" id="CHEBI:30616"/>
    </ligand>
</feature>
<keyword evidence="18" id="KW-1185">Reference proteome</keyword>
<dbReference type="SMART" id="SM00562">
    <property type="entry name" value="NDK"/>
    <property type="match status" value="1"/>
</dbReference>